<keyword evidence="3" id="KW-0597">Phosphoprotein</keyword>
<organism evidence="5 6">
    <name type="scientific">Flavobacterium araucananum</name>
    <dbReference type="NCBI Taxonomy" id="946678"/>
    <lineage>
        <taxon>Bacteria</taxon>
        <taxon>Pseudomonadati</taxon>
        <taxon>Bacteroidota</taxon>
        <taxon>Flavobacteriia</taxon>
        <taxon>Flavobacteriales</taxon>
        <taxon>Flavobacteriaceae</taxon>
        <taxon>Flavobacterium</taxon>
    </lineage>
</organism>
<dbReference type="InterPro" id="IPR041464">
    <property type="entry name" value="TubC_N"/>
</dbReference>
<dbReference type="Gene3D" id="2.30.38.10">
    <property type="entry name" value="Luciferase, Domain 3"/>
    <property type="match status" value="1"/>
</dbReference>
<dbReference type="Pfam" id="PF00501">
    <property type="entry name" value="AMP-binding"/>
    <property type="match status" value="1"/>
</dbReference>
<dbReference type="Gene3D" id="1.10.1200.10">
    <property type="entry name" value="ACP-like"/>
    <property type="match status" value="1"/>
</dbReference>
<name>A0A227PID2_9FLAO</name>
<dbReference type="GO" id="GO:0044550">
    <property type="term" value="P:secondary metabolite biosynthetic process"/>
    <property type="evidence" value="ECO:0007669"/>
    <property type="project" value="TreeGrafter"/>
</dbReference>
<evidence type="ECO:0000256" key="1">
    <source>
        <dbReference type="ARBA" id="ARBA00001957"/>
    </source>
</evidence>
<dbReference type="RefSeq" id="WP_089478231.1">
    <property type="nucleotide sequence ID" value="NZ_MUGS01000004.1"/>
</dbReference>
<dbReference type="InterPro" id="IPR009081">
    <property type="entry name" value="PP-bd_ACP"/>
</dbReference>
<gene>
    <name evidence="5" type="ORF">B0A64_03880</name>
</gene>
<dbReference type="GO" id="GO:0003824">
    <property type="term" value="F:catalytic activity"/>
    <property type="evidence" value="ECO:0007669"/>
    <property type="project" value="InterPro"/>
</dbReference>
<dbReference type="AlphaFoldDB" id="A0A227PID2"/>
<keyword evidence="6" id="KW-1185">Reference proteome</keyword>
<dbReference type="Pfam" id="PF00668">
    <property type="entry name" value="Condensation"/>
    <property type="match status" value="1"/>
</dbReference>
<evidence type="ECO:0000313" key="5">
    <source>
        <dbReference type="EMBL" id="OXG09144.1"/>
    </source>
</evidence>
<dbReference type="EMBL" id="MUGS01000004">
    <property type="protein sequence ID" value="OXG09144.1"/>
    <property type="molecule type" value="Genomic_DNA"/>
</dbReference>
<dbReference type="PROSITE" id="PS50075">
    <property type="entry name" value="CARRIER"/>
    <property type="match status" value="1"/>
</dbReference>
<dbReference type="Gene3D" id="1.10.10.1830">
    <property type="entry name" value="Non-ribosomal peptide synthase, adenylation domain"/>
    <property type="match status" value="1"/>
</dbReference>
<dbReference type="SUPFAM" id="SSF56801">
    <property type="entry name" value="Acetyl-CoA synthetase-like"/>
    <property type="match status" value="1"/>
</dbReference>
<dbReference type="Proteomes" id="UP000214684">
    <property type="component" value="Unassembled WGS sequence"/>
</dbReference>
<dbReference type="FunFam" id="3.40.50.12780:FF:000012">
    <property type="entry name" value="Non-ribosomal peptide synthetase"/>
    <property type="match status" value="1"/>
</dbReference>
<sequence length="1135" mass="129970">MKHLLSELENHNIQISLNGDNLDLSFDGTEIDQNLLNEIRTHKSELIDYLKKYAHFNKNEHINPIDKNSSYQLSDTQRRLWVLCQFENASNAYNMPTRIFLEGEYDPSKFGFAIAAVLERHEILRTLFKKDQNDEIRQWIQPLEDLNFQLDYKDFTNEASPIANAENYIANDSFKAFDLEKGPLVRASLLQVAANSYIFYYNMHHIISDGWSMEILGRDVMSYYHFYQNDTPLNLPELKIQYKDYAAWQITQIDSDVLSTSKKYWSERFKGDLPTIALPSQKKRPRVKTFNGHSLSTQIPFEQTQGLRNLSQEAGGSLFMALLAVWKVLIYRYTSQEDLIVGTAVAGRDHTDLEDQIGFYVNTIAFRNSIIPEETFNQTFARIKASTLEAYNHQMYPFDRLVEDLNVVRDSSRSPIFEVMFTIQNLGDRQAKKQFEISDAIRDLGESKSKFDLAVTFEEMGEHLSFVITYNSDVYKNEMITQLMIHFKSLLKELLKNPDQKISTVDFLSPSEKNVLLLDFNTTEVNYPKHQTVLDLFEEQVAANPEKIAVSYEQDKLTYRELEEKSRQLAQYFIGNGIEKQLIPICVDRSLKMVIGILGILRSGNGYVPVEGSFPQERIQYILEDVRSEYVVTNTLYASVFDTVKCINLDTFEYHLQNTAAIDIKIAPTDLAYCIYTSGTTGVPKGVVNEHGGLLNRLLWMQNDLQINSDSVLLHKTPYVFDVSVWELIMPFIAGAQLVIAKPDGHKDPEYLLDIIEGEAISIVHFVPSMFGMFLEYAVEEKCKNLSHIICSGEALPIQMVQKFKEIFKNVKLHNYYGPTEAAIDVTAIDLTQSNLQKDTVSIGKPVANTKIYIVDKLLNLQPLGAVGELLIGGVQVARGYLNKAELTREKFIESPFTKGDRLYKTGDLARWLPDGTIDYIGRKDNQVKIKGHRIELGEIEHALSNYEDISNSVIVVRERNENKYLVAYYTAKEEQDALELRNFLQNKLPIYMVPEYFMYLKEFPLTVNGKLDVKSLPDVEVTVGNNYVAPSSELEEQLVEIWANVLKLDKEVISVNRNFFELGGNSMDIIILNNRINLEFNSSISVTEMFGLSTILEVKEFILKGGNGQLHQIEDNIEHAINDATENLRLLDNF</sequence>
<dbReference type="FunFam" id="3.40.50.980:FF:000001">
    <property type="entry name" value="Non-ribosomal peptide synthetase"/>
    <property type="match status" value="1"/>
</dbReference>
<keyword evidence="2" id="KW-0596">Phosphopantetheine</keyword>
<dbReference type="FunFam" id="3.40.50.980:FF:000002">
    <property type="entry name" value="Enterobactin synthetase component F"/>
    <property type="match status" value="1"/>
</dbReference>
<dbReference type="Gene3D" id="3.30.559.30">
    <property type="entry name" value="Nonribosomal peptide synthetase, condensation domain"/>
    <property type="match status" value="1"/>
</dbReference>
<dbReference type="CDD" id="cd05930">
    <property type="entry name" value="A_NRPS"/>
    <property type="match status" value="1"/>
</dbReference>
<comment type="caution">
    <text evidence="5">The sequence shown here is derived from an EMBL/GenBank/DDBJ whole genome shotgun (WGS) entry which is preliminary data.</text>
</comment>
<dbReference type="FunFam" id="2.30.38.10:FF:000001">
    <property type="entry name" value="Non-ribosomal peptide synthetase PvdI"/>
    <property type="match status" value="1"/>
</dbReference>
<dbReference type="SUPFAM" id="SSF52777">
    <property type="entry name" value="CoA-dependent acyltransferases"/>
    <property type="match status" value="2"/>
</dbReference>
<dbReference type="GO" id="GO:0005829">
    <property type="term" value="C:cytosol"/>
    <property type="evidence" value="ECO:0007669"/>
    <property type="project" value="TreeGrafter"/>
</dbReference>
<dbReference type="Gene3D" id="3.40.50.980">
    <property type="match status" value="2"/>
</dbReference>
<dbReference type="PANTHER" id="PTHR45527">
    <property type="entry name" value="NONRIBOSOMAL PEPTIDE SYNTHETASE"/>
    <property type="match status" value="1"/>
</dbReference>
<dbReference type="InterPro" id="IPR045851">
    <property type="entry name" value="AMP-bd_C_sf"/>
</dbReference>
<dbReference type="GO" id="GO:0031177">
    <property type="term" value="F:phosphopantetheine binding"/>
    <property type="evidence" value="ECO:0007669"/>
    <property type="project" value="TreeGrafter"/>
</dbReference>
<dbReference type="PANTHER" id="PTHR45527:SF1">
    <property type="entry name" value="FATTY ACID SYNTHASE"/>
    <property type="match status" value="1"/>
</dbReference>
<dbReference type="InterPro" id="IPR001242">
    <property type="entry name" value="Condensation_dom"/>
</dbReference>
<protein>
    <recommendedName>
        <fullName evidence="4">Carrier domain-containing protein</fullName>
    </recommendedName>
</protein>
<evidence type="ECO:0000313" key="6">
    <source>
        <dbReference type="Proteomes" id="UP000214684"/>
    </source>
</evidence>
<evidence type="ECO:0000259" key="4">
    <source>
        <dbReference type="PROSITE" id="PS50075"/>
    </source>
</evidence>
<dbReference type="GO" id="GO:0043041">
    <property type="term" value="P:amino acid activation for nonribosomal peptide biosynthetic process"/>
    <property type="evidence" value="ECO:0007669"/>
    <property type="project" value="TreeGrafter"/>
</dbReference>
<dbReference type="InterPro" id="IPR044894">
    <property type="entry name" value="TubC_N_sf"/>
</dbReference>
<dbReference type="Pfam" id="PF00550">
    <property type="entry name" value="PP-binding"/>
    <property type="match status" value="1"/>
</dbReference>
<dbReference type="Pfam" id="PF13193">
    <property type="entry name" value="AMP-binding_C"/>
    <property type="match status" value="1"/>
</dbReference>
<evidence type="ECO:0000256" key="3">
    <source>
        <dbReference type="ARBA" id="ARBA00022553"/>
    </source>
</evidence>
<comment type="cofactor">
    <cofactor evidence="1">
        <name>pantetheine 4'-phosphate</name>
        <dbReference type="ChEBI" id="CHEBI:47942"/>
    </cofactor>
</comment>
<dbReference type="InterPro" id="IPR000873">
    <property type="entry name" value="AMP-dep_synth/lig_dom"/>
</dbReference>
<accession>A0A227PID2</accession>
<dbReference type="Gene3D" id="3.30.300.30">
    <property type="match status" value="1"/>
</dbReference>
<dbReference type="CDD" id="cd19531">
    <property type="entry name" value="LCL_NRPS-like"/>
    <property type="match status" value="1"/>
</dbReference>
<dbReference type="InterPro" id="IPR010071">
    <property type="entry name" value="AA_adenyl_dom"/>
</dbReference>
<evidence type="ECO:0000256" key="2">
    <source>
        <dbReference type="ARBA" id="ARBA00022450"/>
    </source>
</evidence>
<dbReference type="SUPFAM" id="SSF47336">
    <property type="entry name" value="ACP-like"/>
    <property type="match status" value="1"/>
</dbReference>
<dbReference type="InterPro" id="IPR036736">
    <property type="entry name" value="ACP-like_sf"/>
</dbReference>
<dbReference type="InterPro" id="IPR025110">
    <property type="entry name" value="AMP-bd_C"/>
</dbReference>
<feature type="domain" description="Carrier" evidence="4">
    <location>
        <begin position="1030"/>
        <end position="1107"/>
    </location>
</feature>
<dbReference type="InterPro" id="IPR023213">
    <property type="entry name" value="CAT-like_dom_sf"/>
</dbReference>
<dbReference type="Gene3D" id="3.30.559.10">
    <property type="entry name" value="Chloramphenicol acetyltransferase-like domain"/>
    <property type="match status" value="1"/>
</dbReference>
<dbReference type="OrthoDB" id="9778690at2"/>
<proteinExistence type="predicted"/>
<dbReference type="NCBIfam" id="TIGR01733">
    <property type="entry name" value="AA-adenyl-dom"/>
    <property type="match status" value="1"/>
</dbReference>
<reference evidence="5 6" key="1">
    <citation type="submission" date="2016-11" db="EMBL/GenBank/DDBJ databases">
        <title>Whole genomes of Flavobacteriaceae.</title>
        <authorList>
            <person name="Stine C."/>
            <person name="Li C."/>
            <person name="Tadesse D."/>
        </authorList>
    </citation>
    <scope>NUCLEOTIDE SEQUENCE [LARGE SCALE GENOMIC DNA]</scope>
    <source>
        <strain evidence="5 6">DSM 24704</strain>
    </source>
</reference>
<dbReference type="Pfam" id="PF18563">
    <property type="entry name" value="TubC_N"/>
    <property type="match status" value="1"/>
</dbReference>